<evidence type="ECO:0000313" key="1">
    <source>
        <dbReference type="EMBL" id="TEB38727.1"/>
    </source>
</evidence>
<proteinExistence type="predicted"/>
<sequence>MSSALLFVWSPGHRSAMFLGSPAPHHTPTPAFEPSCPLPLHAPSLYTTSQSGPTTIFGLAATPRVGLELEGPATSMPRTNASASSLVGNFLNAGPGKPLVCCSHSFQVL</sequence>
<protein>
    <submittedName>
        <fullName evidence="1">Uncharacterized protein</fullName>
    </submittedName>
</protein>
<dbReference type="AlphaFoldDB" id="A0A4Y7TX41"/>
<dbReference type="Proteomes" id="UP000298030">
    <property type="component" value="Unassembled WGS sequence"/>
</dbReference>
<evidence type="ECO:0000313" key="2">
    <source>
        <dbReference type="Proteomes" id="UP000298030"/>
    </source>
</evidence>
<dbReference type="EMBL" id="QPFP01000002">
    <property type="protein sequence ID" value="TEB38727.1"/>
    <property type="molecule type" value="Genomic_DNA"/>
</dbReference>
<name>A0A4Y7TX41_COPMI</name>
<reference evidence="1 2" key="1">
    <citation type="journal article" date="2019" name="Nat. Ecol. Evol.">
        <title>Megaphylogeny resolves global patterns of mushroom evolution.</title>
        <authorList>
            <person name="Varga T."/>
            <person name="Krizsan K."/>
            <person name="Foldi C."/>
            <person name="Dima B."/>
            <person name="Sanchez-Garcia M."/>
            <person name="Sanchez-Ramirez S."/>
            <person name="Szollosi G.J."/>
            <person name="Szarkandi J.G."/>
            <person name="Papp V."/>
            <person name="Albert L."/>
            <person name="Andreopoulos W."/>
            <person name="Angelini C."/>
            <person name="Antonin V."/>
            <person name="Barry K.W."/>
            <person name="Bougher N.L."/>
            <person name="Buchanan P."/>
            <person name="Buyck B."/>
            <person name="Bense V."/>
            <person name="Catcheside P."/>
            <person name="Chovatia M."/>
            <person name="Cooper J."/>
            <person name="Damon W."/>
            <person name="Desjardin D."/>
            <person name="Finy P."/>
            <person name="Geml J."/>
            <person name="Haridas S."/>
            <person name="Hughes K."/>
            <person name="Justo A."/>
            <person name="Karasinski D."/>
            <person name="Kautmanova I."/>
            <person name="Kiss B."/>
            <person name="Kocsube S."/>
            <person name="Kotiranta H."/>
            <person name="LaButti K.M."/>
            <person name="Lechner B.E."/>
            <person name="Liimatainen K."/>
            <person name="Lipzen A."/>
            <person name="Lukacs Z."/>
            <person name="Mihaltcheva S."/>
            <person name="Morgado L.N."/>
            <person name="Niskanen T."/>
            <person name="Noordeloos M.E."/>
            <person name="Ohm R.A."/>
            <person name="Ortiz-Santana B."/>
            <person name="Ovrebo C."/>
            <person name="Racz N."/>
            <person name="Riley R."/>
            <person name="Savchenko A."/>
            <person name="Shiryaev A."/>
            <person name="Soop K."/>
            <person name="Spirin V."/>
            <person name="Szebenyi C."/>
            <person name="Tomsovsky M."/>
            <person name="Tulloss R.E."/>
            <person name="Uehling J."/>
            <person name="Grigoriev I.V."/>
            <person name="Vagvolgyi C."/>
            <person name="Papp T."/>
            <person name="Martin F.M."/>
            <person name="Miettinen O."/>
            <person name="Hibbett D.S."/>
            <person name="Nagy L.G."/>
        </authorList>
    </citation>
    <scope>NUCLEOTIDE SEQUENCE [LARGE SCALE GENOMIC DNA]</scope>
    <source>
        <strain evidence="1 2">FP101781</strain>
    </source>
</reference>
<feature type="non-terminal residue" evidence="1">
    <location>
        <position position="1"/>
    </location>
</feature>
<organism evidence="1 2">
    <name type="scientific">Coprinellus micaceus</name>
    <name type="common">Glistening ink-cap mushroom</name>
    <name type="synonym">Coprinus micaceus</name>
    <dbReference type="NCBI Taxonomy" id="71717"/>
    <lineage>
        <taxon>Eukaryota</taxon>
        <taxon>Fungi</taxon>
        <taxon>Dikarya</taxon>
        <taxon>Basidiomycota</taxon>
        <taxon>Agaricomycotina</taxon>
        <taxon>Agaricomycetes</taxon>
        <taxon>Agaricomycetidae</taxon>
        <taxon>Agaricales</taxon>
        <taxon>Agaricineae</taxon>
        <taxon>Psathyrellaceae</taxon>
        <taxon>Coprinellus</taxon>
    </lineage>
</organism>
<accession>A0A4Y7TX41</accession>
<comment type="caution">
    <text evidence="1">The sequence shown here is derived from an EMBL/GenBank/DDBJ whole genome shotgun (WGS) entry which is preliminary data.</text>
</comment>
<keyword evidence="2" id="KW-1185">Reference proteome</keyword>
<gene>
    <name evidence="1" type="ORF">FA13DRAFT_1724663</name>
</gene>